<dbReference type="AlphaFoldDB" id="A0A9W6JBU7"/>
<comment type="caution">
    <text evidence="4">The sequence shown here is derived from an EMBL/GenBank/DDBJ whole genome shotgun (WGS) entry which is preliminary data.</text>
</comment>
<dbReference type="SUPFAM" id="SSF54631">
    <property type="entry name" value="CBS-domain pair"/>
    <property type="match status" value="1"/>
</dbReference>
<protein>
    <recommendedName>
        <fullName evidence="3">CBS domain-containing protein</fullName>
    </recommendedName>
</protein>
<dbReference type="InterPro" id="IPR017080">
    <property type="entry name" value="UCP036990_CBS_BON"/>
</dbReference>
<keyword evidence="1 2" id="KW-0129">CBS domain</keyword>
<evidence type="ECO:0000256" key="1">
    <source>
        <dbReference type="ARBA" id="ARBA00023122"/>
    </source>
</evidence>
<dbReference type="EMBL" id="BSFJ01000026">
    <property type="protein sequence ID" value="GLK73413.1"/>
    <property type="molecule type" value="Genomic_DNA"/>
</dbReference>
<dbReference type="PROSITE" id="PS51371">
    <property type="entry name" value="CBS"/>
    <property type="match status" value="2"/>
</dbReference>
<dbReference type="PIRSF" id="PIRSF036990">
    <property type="entry name" value="UCP036990_CBS_BON"/>
    <property type="match status" value="1"/>
</dbReference>
<dbReference type="Proteomes" id="UP001143370">
    <property type="component" value="Unassembled WGS sequence"/>
</dbReference>
<evidence type="ECO:0000259" key="3">
    <source>
        <dbReference type="PROSITE" id="PS51371"/>
    </source>
</evidence>
<dbReference type="SMART" id="SM00116">
    <property type="entry name" value="CBS"/>
    <property type="match status" value="2"/>
</dbReference>
<reference evidence="4" key="2">
    <citation type="submission" date="2023-01" db="EMBL/GenBank/DDBJ databases">
        <authorList>
            <person name="Sun Q."/>
            <person name="Evtushenko L."/>
        </authorList>
    </citation>
    <scope>NUCLEOTIDE SEQUENCE</scope>
    <source>
        <strain evidence="4">VKM B-2484</strain>
    </source>
</reference>
<accession>A0A9W6JBU7</accession>
<dbReference type="InterPro" id="IPR046342">
    <property type="entry name" value="CBS_dom_sf"/>
</dbReference>
<dbReference type="PANTHER" id="PTHR43080">
    <property type="entry name" value="CBS DOMAIN-CONTAINING PROTEIN CBSX3, MITOCHONDRIAL"/>
    <property type="match status" value="1"/>
</dbReference>
<sequence length="216" mass="23197">MTEVPTTVSPDHSVWHAAQIMLSEHVSGVPVLADDGVLAGIVTEGDLLRRTELGTAEAFPNPSQDADAVARAYVKSRSWKVGDVMTTNVITIDETTDVHEIVTLIDQHDIKRLPVMREERLVGIVSRADLLKVIATGKPDAEIRGDEAVRRAIVARLAETASALSAQPVVAVEGGIVHVTGDIRSRYEHDAIRMIVEGVAGPGFKDDLSISGKKVL</sequence>
<dbReference type="Gene3D" id="3.10.580.10">
    <property type="entry name" value="CBS-domain"/>
    <property type="match status" value="1"/>
</dbReference>
<evidence type="ECO:0000313" key="5">
    <source>
        <dbReference type="Proteomes" id="UP001143370"/>
    </source>
</evidence>
<name>A0A9W6JBU7_9HYPH</name>
<feature type="domain" description="CBS" evidence="3">
    <location>
        <begin position="1"/>
        <end position="57"/>
    </location>
</feature>
<keyword evidence="5" id="KW-1185">Reference proteome</keyword>
<dbReference type="CDD" id="cd04586">
    <property type="entry name" value="CBS_pair_BON_assoc"/>
    <property type="match status" value="1"/>
</dbReference>
<evidence type="ECO:0000313" key="4">
    <source>
        <dbReference type="EMBL" id="GLK73413.1"/>
    </source>
</evidence>
<feature type="domain" description="CBS" evidence="3">
    <location>
        <begin position="85"/>
        <end position="142"/>
    </location>
</feature>
<gene>
    <name evidence="4" type="ORF">GCM10017643_35300</name>
</gene>
<proteinExistence type="predicted"/>
<organism evidence="4 5">
    <name type="scientific">Ancylobacter dichloromethanicus</name>
    <dbReference type="NCBI Taxonomy" id="518825"/>
    <lineage>
        <taxon>Bacteria</taxon>
        <taxon>Pseudomonadati</taxon>
        <taxon>Pseudomonadota</taxon>
        <taxon>Alphaproteobacteria</taxon>
        <taxon>Hyphomicrobiales</taxon>
        <taxon>Xanthobacteraceae</taxon>
        <taxon>Ancylobacter</taxon>
    </lineage>
</organism>
<evidence type="ECO:0000256" key="2">
    <source>
        <dbReference type="PROSITE-ProRule" id="PRU00703"/>
    </source>
</evidence>
<dbReference type="Pfam" id="PF00571">
    <property type="entry name" value="CBS"/>
    <property type="match status" value="2"/>
</dbReference>
<dbReference type="InterPro" id="IPR051257">
    <property type="entry name" value="Diverse_CBS-Domain"/>
</dbReference>
<dbReference type="PANTHER" id="PTHR43080:SF26">
    <property type="entry name" value="REGULATORY PROTEIN"/>
    <property type="match status" value="1"/>
</dbReference>
<dbReference type="InterPro" id="IPR000644">
    <property type="entry name" value="CBS_dom"/>
</dbReference>
<reference evidence="4" key="1">
    <citation type="journal article" date="2014" name="Int. J. Syst. Evol. Microbiol.">
        <title>Complete genome sequence of Corynebacterium casei LMG S-19264T (=DSM 44701T), isolated from a smear-ripened cheese.</title>
        <authorList>
            <consortium name="US DOE Joint Genome Institute (JGI-PGF)"/>
            <person name="Walter F."/>
            <person name="Albersmeier A."/>
            <person name="Kalinowski J."/>
            <person name="Ruckert C."/>
        </authorList>
    </citation>
    <scope>NUCLEOTIDE SEQUENCE</scope>
    <source>
        <strain evidence="4">VKM B-2484</strain>
    </source>
</reference>